<dbReference type="PANTHER" id="PTHR46312:SF2">
    <property type="entry name" value="NUCLEOTIDE-BINDING OLIGOMERIZATION DOMAIN-CONTAINING PROTEIN 2-LIKE"/>
    <property type="match status" value="1"/>
</dbReference>
<keyword evidence="2" id="KW-1185">Reference proteome</keyword>
<reference evidence="3" key="1">
    <citation type="submission" date="2025-08" db="UniProtKB">
        <authorList>
            <consortium name="RefSeq"/>
        </authorList>
    </citation>
    <scope>IDENTIFICATION</scope>
    <source>
        <tissue evidence="3">Whole organism</tissue>
    </source>
</reference>
<dbReference type="GeneID" id="108667132"/>
<dbReference type="CDD" id="cd02019">
    <property type="entry name" value="NK"/>
    <property type="match status" value="1"/>
</dbReference>
<gene>
    <name evidence="3" type="primary">LOC108667132</name>
</gene>
<dbReference type="Proteomes" id="UP000694843">
    <property type="component" value="Unplaced"/>
</dbReference>
<dbReference type="KEGG" id="hazt:108667132"/>
<proteinExistence type="predicted"/>
<dbReference type="InterPro" id="IPR007111">
    <property type="entry name" value="NACHT_NTPase"/>
</dbReference>
<dbReference type="OrthoDB" id="120976at2759"/>
<dbReference type="PANTHER" id="PTHR46312">
    <property type="entry name" value="NACHT DOMAIN-CONTAINING PROTEIN"/>
    <property type="match status" value="1"/>
</dbReference>
<accession>A0A979FS06</accession>
<organism evidence="2 3">
    <name type="scientific">Hyalella azteca</name>
    <name type="common">Amphipod</name>
    <dbReference type="NCBI Taxonomy" id="294128"/>
    <lineage>
        <taxon>Eukaryota</taxon>
        <taxon>Metazoa</taxon>
        <taxon>Ecdysozoa</taxon>
        <taxon>Arthropoda</taxon>
        <taxon>Crustacea</taxon>
        <taxon>Multicrustacea</taxon>
        <taxon>Malacostraca</taxon>
        <taxon>Eumalacostraca</taxon>
        <taxon>Peracarida</taxon>
        <taxon>Amphipoda</taxon>
        <taxon>Senticaudata</taxon>
        <taxon>Talitrida</taxon>
        <taxon>Talitroidea</taxon>
        <taxon>Hyalellidae</taxon>
        <taxon>Hyalella</taxon>
    </lineage>
</organism>
<dbReference type="InterPro" id="IPR027417">
    <property type="entry name" value="P-loop_NTPase"/>
</dbReference>
<dbReference type="PROSITE" id="PS50837">
    <property type="entry name" value="NACHT"/>
    <property type="match status" value="1"/>
</dbReference>
<dbReference type="RefSeq" id="XP_047739192.1">
    <property type="nucleotide sequence ID" value="XM_047883236.1"/>
</dbReference>
<evidence type="ECO:0000313" key="2">
    <source>
        <dbReference type="Proteomes" id="UP000694843"/>
    </source>
</evidence>
<feature type="domain" description="NACHT" evidence="1">
    <location>
        <begin position="264"/>
        <end position="386"/>
    </location>
</feature>
<protein>
    <submittedName>
        <fullName evidence="3">Uncharacterized protein LOC108667132</fullName>
    </submittedName>
</protein>
<evidence type="ECO:0000313" key="3">
    <source>
        <dbReference type="RefSeq" id="XP_047739192.1"/>
    </source>
</evidence>
<dbReference type="AlphaFoldDB" id="A0A979FS06"/>
<name>A0A979FS06_HYAAZ</name>
<evidence type="ECO:0000259" key="1">
    <source>
        <dbReference type="PROSITE" id="PS50837"/>
    </source>
</evidence>
<dbReference type="SUPFAM" id="SSF52540">
    <property type="entry name" value="P-loop containing nucleoside triphosphate hydrolases"/>
    <property type="match status" value="1"/>
</dbReference>
<sequence length="932" mass="104209">MAGTGAIAGTAPAVPAVTMDDKIIRIYRNIVGNLDLSPRVMQSTLDKECDDKRSNETYRQLMERRRGSAYSNREWKNLMGFSSKILEDSKNPTTLDVTPLFLLLTKLFDLGKGGTVRDSAALLAKLRAVKELRNDVMHDLHNTVDAQKFTDLTAALEELVREAGRFYALPQTDVDAEVRNLKKEIEKVKRMDSQNIYYWCTKLTLSGKQAVRLLWEARLKHEKLLLKEDTVQRQAVFHALDINVREDGGEKIVSYTKIFEAQNKVMVVTGVAGAGKTTLVKNIVLQFFIPQPGVTDYLRSFTQIIFFECRDRSTPNLSDVIQQHYEDLCTELGKENVLMALRRLDVLFIIDGFDEVNKVSKKVVTEIFEKTWGTNCRVLITTRPHAVKEKLESLLKPYDVSFNRYEIMPLKKLAEQLEFLRRYEESLSDGTSTGDMMRSFEFLTEDVRSQFCEPINLVHFCGMHRHLPEEISSWRTPGDVAPSKLRLYRKLIQNKLAGVIEKDLDVLVDDMFALVGAEAVKLLRDNVVTLSEAEFCAMKRKCQVELKGDDEVDPAVVLSVVLKENKPLSLNSSSSYEFKHKSEQEMFAGHNIVQRIIGGSADPLNSILGVPTEEMSRLLEVLLYVVAALSRDSPRQLTDWWPQLKEALREAQVTGVRDVMDCVARCPDAGILADLVGGVSWNVKEGRHVAVVPLLLRHGRPSRVEVRMKAEALRGAPWGALVAAARGVEVELRLRSYDDYGYEPHDDLVKPLRNSGVKLVRFIGCVGTDAGAAAIASVAQDAVLYIHLAAPLDLSALGGTYELLRVCTRPLPHIGPSLPLPPSPPPWLVVEGADEGSWGAVAQTITSLAPPGKRFVGLSLQGCRLNAADLPPLLQALIEEGVWAGYEGDTRGEGDTRAVVDWRYRVVRLFITGRMPSEGPKVPSDDELRRLR</sequence>
<dbReference type="Pfam" id="PF05729">
    <property type="entry name" value="NACHT"/>
    <property type="match status" value="1"/>
</dbReference>
<dbReference type="Gene3D" id="3.40.50.300">
    <property type="entry name" value="P-loop containing nucleotide triphosphate hydrolases"/>
    <property type="match status" value="1"/>
</dbReference>